<protein>
    <submittedName>
        <fullName evidence="1">Uncharacterized protein</fullName>
    </submittedName>
</protein>
<dbReference type="KEGG" id="ptes:JQU52_12850"/>
<keyword evidence="2" id="KW-1185">Reference proteome</keyword>
<name>A0A892ZLR4_9NEIS</name>
<accession>A0A892ZLR4</accession>
<dbReference type="AlphaFoldDB" id="A0A892ZLR4"/>
<gene>
    <name evidence="1" type="ORF">JQU52_12850</name>
</gene>
<reference evidence="1" key="1">
    <citation type="submission" date="2021-02" db="EMBL/GenBank/DDBJ databases">
        <title>Neisseriaceae sp. 26B isolated from the cloaca of a Common Toad-headed Turtle (Mesoclemmys nasuta).</title>
        <authorList>
            <person name="Spergser J."/>
            <person name="Busse H.-J."/>
        </authorList>
    </citation>
    <scope>NUCLEOTIDE SEQUENCE</scope>
    <source>
        <strain evidence="1">26B</strain>
    </source>
</reference>
<evidence type="ECO:0000313" key="1">
    <source>
        <dbReference type="EMBL" id="QRQ83380.1"/>
    </source>
</evidence>
<evidence type="ECO:0000313" key="2">
    <source>
        <dbReference type="Proteomes" id="UP000653156"/>
    </source>
</evidence>
<dbReference type="EMBL" id="CP069798">
    <property type="protein sequence ID" value="QRQ83380.1"/>
    <property type="molecule type" value="Genomic_DNA"/>
</dbReference>
<dbReference type="Proteomes" id="UP000653156">
    <property type="component" value="Chromosome"/>
</dbReference>
<proteinExistence type="predicted"/>
<sequence length="153" mass="16592">MGATAGLLALAMLGGCAQLSERAAVDDIKRNQKGIPYQDDVKTSGNKSIFGFRSLPERVEAAAVTEQVDKPAAELSQCLQAQLQSQFKLPEDFFQVNNYANNAQTIALVNPFTKKQGLLMDVTERGVGSSEVKLYANGATLSNAWKRLPARCR</sequence>
<organism evidence="1 2">
    <name type="scientific">Paralysiella testudinis</name>
    <dbReference type="NCBI Taxonomy" id="2809020"/>
    <lineage>
        <taxon>Bacteria</taxon>
        <taxon>Pseudomonadati</taxon>
        <taxon>Pseudomonadota</taxon>
        <taxon>Betaproteobacteria</taxon>
        <taxon>Neisseriales</taxon>
        <taxon>Neisseriaceae</taxon>
        <taxon>Paralysiella</taxon>
    </lineage>
</organism>